<gene>
    <name evidence="3" type="ORF">SAMN05216421_0953</name>
</gene>
<feature type="region of interest" description="Disordered" evidence="1">
    <location>
        <begin position="84"/>
        <end position="115"/>
    </location>
</feature>
<organism evidence="3 4">
    <name type="scientific">Halopseudomonas xinjiangensis</name>
    <dbReference type="NCBI Taxonomy" id="487184"/>
    <lineage>
        <taxon>Bacteria</taxon>
        <taxon>Pseudomonadati</taxon>
        <taxon>Pseudomonadota</taxon>
        <taxon>Gammaproteobacteria</taxon>
        <taxon>Pseudomonadales</taxon>
        <taxon>Pseudomonadaceae</taxon>
        <taxon>Halopseudomonas</taxon>
    </lineage>
</organism>
<dbReference type="AlphaFoldDB" id="A0A1H1PPC9"/>
<evidence type="ECO:0000256" key="1">
    <source>
        <dbReference type="SAM" id="MobiDB-lite"/>
    </source>
</evidence>
<keyword evidence="2" id="KW-0472">Membrane</keyword>
<evidence type="ECO:0000313" key="3">
    <source>
        <dbReference type="EMBL" id="SDS12609.1"/>
    </source>
</evidence>
<dbReference type="InterPro" id="IPR025498">
    <property type="entry name" value="DUF4389"/>
</dbReference>
<dbReference type="Pfam" id="PF14333">
    <property type="entry name" value="DUF4389"/>
    <property type="match status" value="1"/>
</dbReference>
<keyword evidence="2" id="KW-1133">Transmembrane helix</keyword>
<proteinExistence type="predicted"/>
<protein>
    <recommendedName>
        <fullName evidence="5">Lipase</fullName>
    </recommendedName>
</protein>
<dbReference type="Proteomes" id="UP000243207">
    <property type="component" value="Chromosome I"/>
</dbReference>
<dbReference type="RefSeq" id="WP_093392075.1">
    <property type="nucleotide sequence ID" value="NZ_LT629736.1"/>
</dbReference>
<dbReference type="STRING" id="487184.SAMN05216421_0953"/>
<sequence length="115" mass="12688">MSRFAENLGSADFWLRLLYTLLFGVAWQVTELLLLAIALLQLGFLLFTGAPHARLTAFGTSLSQYARQIGRYVSQATEQKPWPFLEWPAPDVPAAPSQSDKPDAQATASDKPPQP</sequence>
<evidence type="ECO:0000256" key="2">
    <source>
        <dbReference type="SAM" id="Phobius"/>
    </source>
</evidence>
<accession>A0A1H1PPC9</accession>
<feature type="transmembrane region" description="Helical" evidence="2">
    <location>
        <begin position="20"/>
        <end position="47"/>
    </location>
</feature>
<evidence type="ECO:0000313" key="4">
    <source>
        <dbReference type="Proteomes" id="UP000243207"/>
    </source>
</evidence>
<name>A0A1H1PPC9_9GAMM</name>
<keyword evidence="4" id="KW-1185">Reference proteome</keyword>
<dbReference type="EMBL" id="LT629736">
    <property type="protein sequence ID" value="SDS12609.1"/>
    <property type="molecule type" value="Genomic_DNA"/>
</dbReference>
<keyword evidence="2" id="KW-0812">Transmembrane</keyword>
<reference evidence="4" key="1">
    <citation type="submission" date="2016-10" db="EMBL/GenBank/DDBJ databases">
        <authorList>
            <person name="Varghese N."/>
            <person name="Submissions S."/>
        </authorList>
    </citation>
    <scope>NUCLEOTIDE SEQUENCE [LARGE SCALE GENOMIC DNA]</scope>
    <source>
        <strain evidence="4">NRRL B-51270</strain>
    </source>
</reference>
<dbReference type="OrthoDB" id="5766995at2"/>
<evidence type="ECO:0008006" key="5">
    <source>
        <dbReference type="Google" id="ProtNLM"/>
    </source>
</evidence>